<evidence type="ECO:0000256" key="2">
    <source>
        <dbReference type="ARBA" id="ARBA00010219"/>
    </source>
</evidence>
<evidence type="ECO:0000256" key="1">
    <source>
        <dbReference type="ARBA" id="ARBA00005196"/>
    </source>
</evidence>
<comment type="subcellular location">
    <subcellularLocation>
        <location evidence="8">Cytoplasm</location>
    </subcellularLocation>
</comment>
<dbReference type="EC" id="5.1.1.7" evidence="3 8"/>
<keyword evidence="11" id="KW-1185">Reference proteome</keyword>
<keyword evidence="8" id="KW-0963">Cytoplasm</keyword>
<dbReference type="EMBL" id="CP045119">
    <property type="protein sequence ID" value="QIN84869.1"/>
    <property type="molecule type" value="Genomic_DNA"/>
</dbReference>
<evidence type="ECO:0000313" key="10">
    <source>
        <dbReference type="EMBL" id="QIN84869.1"/>
    </source>
</evidence>
<dbReference type="GO" id="GO:0008837">
    <property type="term" value="F:diaminopimelate epimerase activity"/>
    <property type="evidence" value="ECO:0007669"/>
    <property type="project" value="UniProtKB-UniRule"/>
</dbReference>
<evidence type="ECO:0000256" key="4">
    <source>
        <dbReference type="ARBA" id="ARBA00022605"/>
    </source>
</evidence>
<comment type="similarity">
    <text evidence="2 8">Belongs to the diaminopimelate epimerase family.</text>
</comment>
<dbReference type="Pfam" id="PF01678">
    <property type="entry name" value="DAP_epimerase"/>
    <property type="match status" value="2"/>
</dbReference>
<evidence type="ECO:0000256" key="8">
    <source>
        <dbReference type="HAMAP-Rule" id="MF_00197"/>
    </source>
</evidence>
<feature type="binding site" evidence="8">
    <location>
        <begin position="203"/>
        <end position="204"/>
    </location>
    <ligand>
        <name>substrate</name>
    </ligand>
</feature>
<feature type="binding site" evidence="8">
    <location>
        <position position="175"/>
    </location>
    <ligand>
        <name>substrate</name>
    </ligand>
</feature>
<dbReference type="Proteomes" id="UP000501452">
    <property type="component" value="Chromosome"/>
</dbReference>
<feature type="binding site" evidence="8">
    <location>
        <begin position="72"/>
        <end position="73"/>
    </location>
    <ligand>
        <name>substrate</name>
    </ligand>
</feature>
<comment type="pathway">
    <text evidence="1 8">Amino-acid biosynthesis; L-lysine biosynthesis via DAP pathway; DL-2,6-diaminopimelate from LL-2,6-diaminopimelate: step 1/1.</text>
</comment>
<dbReference type="HAMAP" id="MF_00197">
    <property type="entry name" value="DAP_epimerase"/>
    <property type="match status" value="1"/>
</dbReference>
<organism evidence="10 11">
    <name type="scientific">Rubrobacter tropicus</name>
    <dbReference type="NCBI Taxonomy" id="2653851"/>
    <lineage>
        <taxon>Bacteria</taxon>
        <taxon>Bacillati</taxon>
        <taxon>Actinomycetota</taxon>
        <taxon>Rubrobacteria</taxon>
        <taxon>Rubrobacterales</taxon>
        <taxon>Rubrobacteraceae</taxon>
        <taxon>Rubrobacter</taxon>
    </lineage>
</organism>
<evidence type="ECO:0000313" key="11">
    <source>
        <dbReference type="Proteomes" id="UP000501452"/>
    </source>
</evidence>
<feature type="site" description="Could be important to modulate the pK values of the two catalytic cysteine residues" evidence="8">
    <location>
        <position position="141"/>
    </location>
</feature>
<dbReference type="RefSeq" id="WP_166179485.1">
    <property type="nucleotide sequence ID" value="NZ_CP045119.1"/>
</dbReference>
<dbReference type="GO" id="GO:0009089">
    <property type="term" value="P:lysine biosynthetic process via diaminopimelate"/>
    <property type="evidence" value="ECO:0007669"/>
    <property type="project" value="UniProtKB-UniRule"/>
</dbReference>
<dbReference type="GO" id="GO:0005829">
    <property type="term" value="C:cytosol"/>
    <property type="evidence" value="ECO:0007669"/>
    <property type="project" value="TreeGrafter"/>
</dbReference>
<dbReference type="SUPFAM" id="SSF54506">
    <property type="entry name" value="Diaminopimelate epimerase-like"/>
    <property type="match status" value="2"/>
</dbReference>
<dbReference type="Gene3D" id="3.10.310.10">
    <property type="entry name" value="Diaminopimelate Epimerase, Chain A, domain 1"/>
    <property type="match status" value="2"/>
</dbReference>
<comment type="caution">
    <text evidence="8">Lacks conserved residue(s) required for the propagation of feature annotation.</text>
</comment>
<feature type="active site" evidence="9">
    <location>
        <position position="71"/>
    </location>
</feature>
<evidence type="ECO:0000256" key="5">
    <source>
        <dbReference type="ARBA" id="ARBA00023154"/>
    </source>
</evidence>
<dbReference type="InterPro" id="IPR018510">
    <property type="entry name" value="DAP_epimerase_AS"/>
</dbReference>
<comment type="catalytic activity">
    <reaction evidence="7 8">
        <text>(2S,6S)-2,6-diaminopimelate = meso-2,6-diaminopimelate</text>
        <dbReference type="Rhea" id="RHEA:15393"/>
        <dbReference type="ChEBI" id="CHEBI:57609"/>
        <dbReference type="ChEBI" id="CHEBI:57791"/>
        <dbReference type="EC" id="5.1.1.7"/>
    </reaction>
</comment>
<gene>
    <name evidence="8" type="primary">dapF</name>
    <name evidence="10" type="ORF">GBA63_21150</name>
</gene>
<dbReference type="UniPathway" id="UPA00034">
    <property type="reaction ID" value="UER00025"/>
</dbReference>
<feature type="binding site" evidence="8">
    <location>
        <position position="139"/>
    </location>
    <ligand>
        <name>substrate</name>
    </ligand>
</feature>
<dbReference type="InterPro" id="IPR001653">
    <property type="entry name" value="DAP_epimerase_DapF"/>
</dbReference>
<dbReference type="NCBIfam" id="TIGR00652">
    <property type="entry name" value="DapF"/>
    <property type="match status" value="1"/>
</dbReference>
<keyword evidence="6 8" id="KW-0413">Isomerase</keyword>
<dbReference type="PANTHER" id="PTHR31689:SF0">
    <property type="entry name" value="DIAMINOPIMELATE EPIMERASE"/>
    <property type="match status" value="1"/>
</dbReference>
<dbReference type="AlphaFoldDB" id="A0A6G8QEF8"/>
<dbReference type="PANTHER" id="PTHR31689">
    <property type="entry name" value="DIAMINOPIMELATE EPIMERASE, CHLOROPLASTIC"/>
    <property type="match status" value="1"/>
</dbReference>
<keyword evidence="4 8" id="KW-0028">Amino-acid biosynthesis</keyword>
<feature type="binding site" evidence="8">
    <location>
        <position position="11"/>
    </location>
    <ligand>
        <name>substrate</name>
    </ligand>
</feature>
<keyword evidence="5 8" id="KW-0457">Lysine biosynthesis</keyword>
<evidence type="ECO:0000256" key="9">
    <source>
        <dbReference type="PROSITE-ProRule" id="PRU10125"/>
    </source>
</evidence>
<comment type="function">
    <text evidence="8">Catalyzes the stereoinversion of LL-2,6-diaminopimelate (L,L-DAP) to meso-diaminopimelate (meso-DAP), a precursor of L-lysine and an essential component of the bacterial peptidoglycan.</text>
</comment>
<comment type="subunit">
    <text evidence="8">Homodimer.</text>
</comment>
<reference evidence="10 11" key="1">
    <citation type="submission" date="2019-10" db="EMBL/GenBank/DDBJ databases">
        <title>Rubrobacter sp nov SCSIO 52090 isolated from a deep-sea sediment in the South China Sea.</title>
        <authorList>
            <person name="Chen R.W."/>
        </authorList>
    </citation>
    <scope>NUCLEOTIDE SEQUENCE [LARGE SCALE GENOMIC DNA]</scope>
    <source>
        <strain evidence="10 11">SCSIO 52909</strain>
    </source>
</reference>
<protein>
    <recommendedName>
        <fullName evidence="3 8">Diaminopimelate epimerase</fullName>
        <shortName evidence="8">DAP epimerase</shortName>
        <ecNumber evidence="3 8">5.1.1.7</ecNumber>
    </recommendedName>
    <alternativeName>
        <fullName evidence="8">PLP-independent amino acid racemase</fullName>
    </alternativeName>
</protein>
<feature type="site" description="Could be important to modulate the pK values of the two catalytic cysteine residues" evidence="8">
    <location>
        <position position="193"/>
    </location>
</feature>
<proteinExistence type="inferred from homology"/>
<feature type="binding site" evidence="8">
    <location>
        <position position="62"/>
    </location>
    <ligand>
        <name>substrate</name>
    </ligand>
</feature>
<evidence type="ECO:0000256" key="7">
    <source>
        <dbReference type="ARBA" id="ARBA00051712"/>
    </source>
</evidence>
<evidence type="ECO:0000256" key="6">
    <source>
        <dbReference type="ARBA" id="ARBA00023235"/>
    </source>
</evidence>
<evidence type="ECO:0000256" key="3">
    <source>
        <dbReference type="ARBA" id="ARBA00013080"/>
    </source>
</evidence>
<sequence length="267" mass="28478">MRFTKMHGAGNDFLIFDPGEVQEADLPTLARRSCDRHFGVGADGILVPVPTPDADLEMVYLNSDGSYSEMCGNGLRCLARYARDYEIVESDALTVATGAGIKKVILFEDGSSRVDMGPPSFAQEVEAGGFRLLRVSMGNPHAVAFLQDPGDLEALDLRDIGPPLERDPLFPEGTNVEFVHVRGGHAVRMRIWERGAGETLASGSGSCAAAVAAIKLGLAESPVKVHLDGGVVEIAWSKEGEPVYMTGPAEYVCEGELVSISAGQHFS</sequence>
<accession>A0A6G8QEF8</accession>
<name>A0A6G8QEF8_9ACTN</name>
<feature type="binding site" evidence="8">
    <location>
        <begin position="193"/>
        <end position="194"/>
    </location>
    <ligand>
        <name>substrate</name>
    </ligand>
</feature>
<dbReference type="PROSITE" id="PS01326">
    <property type="entry name" value="DAP_EPIMERASE"/>
    <property type="match status" value="1"/>
</dbReference>
<dbReference type="KEGG" id="rub:GBA63_21150"/>
<feature type="active site" description="Proton donor" evidence="8">
    <location>
        <position position="71"/>
    </location>
</feature>